<name>R7UU59_CAPTE</name>
<dbReference type="PANTHER" id="PTHR12649">
    <property type="entry name" value="PEPTIDYL-TRNA HYDROLASE 2"/>
    <property type="match status" value="1"/>
</dbReference>
<dbReference type="InterPro" id="IPR015940">
    <property type="entry name" value="UBA"/>
</dbReference>
<dbReference type="CDD" id="cd02430">
    <property type="entry name" value="PTH2"/>
    <property type="match status" value="1"/>
</dbReference>
<keyword evidence="8" id="KW-1185">Reference proteome</keyword>
<gene>
    <name evidence="6" type="ORF">CAPTEDRAFT_21664</name>
</gene>
<sequence length="210" mass="22156">MSEAGGGSGIPGDAGANPGFVPKQDLLQAIVSMGISRNAATRGLYYTGNYNADLAAAWIFENQDTNVDAPLDFDSSSDEDDADLSGFVDESELYKMVLIVNSDLNMGVGKVGAQCAHGAVGLYKTLLEDQSKYGEMLLSWEQFGETKIVLKGNNTSHLMELAAHAATLDLPKYLVHDAGKTQIPAGSMTVLAILGKIPMVNQISGALSLL</sequence>
<dbReference type="SUPFAM" id="SSF46934">
    <property type="entry name" value="UBA-like"/>
    <property type="match status" value="1"/>
</dbReference>
<dbReference type="EC" id="3.1.1.29" evidence="1"/>
<dbReference type="Gene3D" id="1.10.8.10">
    <property type="entry name" value="DNA helicase RuvA subunit, C-terminal domain"/>
    <property type="match status" value="1"/>
</dbReference>
<dbReference type="FunFam" id="3.40.1490.10:FF:000002">
    <property type="entry name" value="Peptidyl-tRNA hydrolase 2, mitochondrial"/>
    <property type="match status" value="1"/>
</dbReference>
<dbReference type="GO" id="GO:0005829">
    <property type="term" value="C:cytosol"/>
    <property type="evidence" value="ECO:0007669"/>
    <property type="project" value="TreeGrafter"/>
</dbReference>
<dbReference type="CDD" id="cd14296">
    <property type="entry name" value="UBA1_scUBP14_like"/>
    <property type="match status" value="1"/>
</dbReference>
<dbReference type="HOGENOM" id="CLU_073661_0_2_1"/>
<dbReference type="STRING" id="283909.R7UU59"/>
<dbReference type="EMBL" id="AMQN01007078">
    <property type="status" value="NOT_ANNOTATED_CDS"/>
    <property type="molecule type" value="Genomic_DNA"/>
</dbReference>
<evidence type="ECO:0000256" key="3">
    <source>
        <dbReference type="ARBA" id="ARBA00038050"/>
    </source>
</evidence>
<dbReference type="PROSITE" id="PS50030">
    <property type="entry name" value="UBA"/>
    <property type="match status" value="1"/>
</dbReference>
<evidence type="ECO:0000313" key="6">
    <source>
        <dbReference type="EMBL" id="ELU07457.1"/>
    </source>
</evidence>
<dbReference type="Pfam" id="PF22562">
    <property type="entry name" value="UBA_7"/>
    <property type="match status" value="1"/>
</dbReference>
<evidence type="ECO:0000256" key="1">
    <source>
        <dbReference type="ARBA" id="ARBA00013260"/>
    </source>
</evidence>
<dbReference type="EnsemblMetazoa" id="CapteT21664">
    <property type="protein sequence ID" value="CapteP21664"/>
    <property type="gene ID" value="CapteG21664"/>
</dbReference>
<evidence type="ECO:0000256" key="4">
    <source>
        <dbReference type="ARBA" id="ARBA00048707"/>
    </source>
</evidence>
<evidence type="ECO:0000313" key="8">
    <source>
        <dbReference type="Proteomes" id="UP000014760"/>
    </source>
</evidence>
<comment type="catalytic activity">
    <reaction evidence="4">
        <text>an N-acyl-L-alpha-aminoacyl-tRNA + H2O = an N-acyl-L-amino acid + a tRNA + H(+)</text>
        <dbReference type="Rhea" id="RHEA:54448"/>
        <dbReference type="Rhea" id="RHEA-COMP:10123"/>
        <dbReference type="Rhea" id="RHEA-COMP:13883"/>
        <dbReference type="ChEBI" id="CHEBI:15377"/>
        <dbReference type="ChEBI" id="CHEBI:15378"/>
        <dbReference type="ChEBI" id="CHEBI:59874"/>
        <dbReference type="ChEBI" id="CHEBI:78442"/>
        <dbReference type="ChEBI" id="CHEBI:138191"/>
        <dbReference type="EC" id="3.1.1.29"/>
    </reaction>
</comment>
<dbReference type="EMBL" id="KB299905">
    <property type="protein sequence ID" value="ELU07457.1"/>
    <property type="molecule type" value="Genomic_DNA"/>
</dbReference>
<dbReference type="Proteomes" id="UP000014760">
    <property type="component" value="Unassembled WGS sequence"/>
</dbReference>
<dbReference type="InterPro" id="IPR023476">
    <property type="entry name" value="Pep_tRNA_hydro_II_dom_sf"/>
</dbReference>
<reference evidence="7" key="3">
    <citation type="submission" date="2015-06" db="UniProtKB">
        <authorList>
            <consortium name="EnsemblMetazoa"/>
        </authorList>
    </citation>
    <scope>IDENTIFICATION</scope>
</reference>
<evidence type="ECO:0000313" key="7">
    <source>
        <dbReference type="EnsemblMetazoa" id="CapteP21664"/>
    </source>
</evidence>
<protein>
    <recommendedName>
        <fullName evidence="1">peptidyl-tRNA hydrolase</fullName>
        <ecNumber evidence="1">3.1.1.29</ecNumber>
    </recommendedName>
</protein>
<comment type="similarity">
    <text evidence="3">Belongs to the PTH2 family.</text>
</comment>
<dbReference type="SUPFAM" id="SSF102462">
    <property type="entry name" value="Peptidyl-tRNA hydrolase II"/>
    <property type="match status" value="1"/>
</dbReference>
<evidence type="ECO:0000256" key="2">
    <source>
        <dbReference type="ARBA" id="ARBA00022801"/>
    </source>
</evidence>
<dbReference type="PANTHER" id="PTHR12649:SF29">
    <property type="entry name" value="AMINOACYL-TRNA HYDROLASE"/>
    <property type="match status" value="1"/>
</dbReference>
<keyword evidence="2" id="KW-0378">Hydrolase</keyword>
<feature type="domain" description="UBA" evidence="5">
    <location>
        <begin position="21"/>
        <end position="62"/>
    </location>
</feature>
<dbReference type="GO" id="GO:0004045">
    <property type="term" value="F:peptidyl-tRNA hydrolase activity"/>
    <property type="evidence" value="ECO:0007669"/>
    <property type="project" value="UniProtKB-EC"/>
</dbReference>
<dbReference type="OMA" id="AISWIFE"/>
<dbReference type="InterPro" id="IPR002833">
    <property type="entry name" value="PTH2"/>
</dbReference>
<dbReference type="AlphaFoldDB" id="R7UU59"/>
<dbReference type="OrthoDB" id="1733656at2759"/>
<accession>R7UU59</accession>
<dbReference type="InterPro" id="IPR009060">
    <property type="entry name" value="UBA-like_sf"/>
</dbReference>
<dbReference type="Gene3D" id="3.40.1490.10">
    <property type="entry name" value="Bit1"/>
    <property type="match status" value="1"/>
</dbReference>
<organism evidence="6">
    <name type="scientific">Capitella teleta</name>
    <name type="common">Polychaete worm</name>
    <dbReference type="NCBI Taxonomy" id="283909"/>
    <lineage>
        <taxon>Eukaryota</taxon>
        <taxon>Metazoa</taxon>
        <taxon>Spiralia</taxon>
        <taxon>Lophotrochozoa</taxon>
        <taxon>Annelida</taxon>
        <taxon>Polychaeta</taxon>
        <taxon>Sedentaria</taxon>
        <taxon>Scolecida</taxon>
        <taxon>Capitellidae</taxon>
        <taxon>Capitella</taxon>
    </lineage>
</organism>
<reference evidence="8" key="1">
    <citation type="submission" date="2012-12" db="EMBL/GenBank/DDBJ databases">
        <authorList>
            <person name="Hellsten U."/>
            <person name="Grimwood J."/>
            <person name="Chapman J.A."/>
            <person name="Shapiro H."/>
            <person name="Aerts A."/>
            <person name="Otillar R.P."/>
            <person name="Terry A.Y."/>
            <person name="Boore J.L."/>
            <person name="Simakov O."/>
            <person name="Marletaz F."/>
            <person name="Cho S.-J."/>
            <person name="Edsinger-Gonzales E."/>
            <person name="Havlak P."/>
            <person name="Kuo D.-H."/>
            <person name="Larsson T."/>
            <person name="Lv J."/>
            <person name="Arendt D."/>
            <person name="Savage R."/>
            <person name="Osoegawa K."/>
            <person name="de Jong P."/>
            <person name="Lindberg D.R."/>
            <person name="Seaver E.C."/>
            <person name="Weisblat D.A."/>
            <person name="Putnam N.H."/>
            <person name="Grigoriev I.V."/>
            <person name="Rokhsar D.S."/>
        </authorList>
    </citation>
    <scope>NUCLEOTIDE SEQUENCE</scope>
    <source>
        <strain evidence="8">I ESC-2004</strain>
    </source>
</reference>
<reference evidence="6 8" key="2">
    <citation type="journal article" date="2013" name="Nature">
        <title>Insights into bilaterian evolution from three spiralian genomes.</title>
        <authorList>
            <person name="Simakov O."/>
            <person name="Marletaz F."/>
            <person name="Cho S.J."/>
            <person name="Edsinger-Gonzales E."/>
            <person name="Havlak P."/>
            <person name="Hellsten U."/>
            <person name="Kuo D.H."/>
            <person name="Larsson T."/>
            <person name="Lv J."/>
            <person name="Arendt D."/>
            <person name="Savage R."/>
            <person name="Osoegawa K."/>
            <person name="de Jong P."/>
            <person name="Grimwood J."/>
            <person name="Chapman J.A."/>
            <person name="Shapiro H."/>
            <person name="Aerts A."/>
            <person name="Otillar R.P."/>
            <person name="Terry A.Y."/>
            <person name="Boore J.L."/>
            <person name="Grigoriev I.V."/>
            <person name="Lindberg D.R."/>
            <person name="Seaver E.C."/>
            <person name="Weisblat D.A."/>
            <person name="Putnam N.H."/>
            <person name="Rokhsar D.S."/>
        </authorList>
    </citation>
    <scope>NUCLEOTIDE SEQUENCE</scope>
    <source>
        <strain evidence="6 8">I ESC-2004</strain>
    </source>
</reference>
<dbReference type="NCBIfam" id="TIGR00283">
    <property type="entry name" value="arch_pth2"/>
    <property type="match status" value="1"/>
</dbReference>
<proteinExistence type="inferred from homology"/>
<dbReference type="Pfam" id="PF01981">
    <property type="entry name" value="PTH2"/>
    <property type="match status" value="1"/>
</dbReference>
<evidence type="ECO:0000259" key="5">
    <source>
        <dbReference type="PROSITE" id="PS50030"/>
    </source>
</evidence>